<protein>
    <recommendedName>
        <fullName evidence="3">Filamentation induced by cAMP protein Fic</fullName>
    </recommendedName>
</protein>
<gene>
    <name evidence="1" type="ORF">I596_293</name>
</gene>
<proteinExistence type="predicted"/>
<organism evidence="1 2">
    <name type="scientific">Dokdonella koreensis DS-123</name>
    <dbReference type="NCBI Taxonomy" id="1300342"/>
    <lineage>
        <taxon>Bacteria</taxon>
        <taxon>Pseudomonadati</taxon>
        <taxon>Pseudomonadota</taxon>
        <taxon>Gammaproteobacteria</taxon>
        <taxon>Lysobacterales</taxon>
        <taxon>Rhodanobacteraceae</taxon>
        <taxon>Dokdonella</taxon>
    </lineage>
</organism>
<dbReference type="KEGG" id="dko:I596_293"/>
<name>A0A161HIR9_9GAMM</name>
<dbReference type="EMBL" id="CP015249">
    <property type="protein sequence ID" value="ANB16330.1"/>
    <property type="molecule type" value="Genomic_DNA"/>
</dbReference>
<evidence type="ECO:0000313" key="1">
    <source>
        <dbReference type="EMBL" id="ANB16330.1"/>
    </source>
</evidence>
<dbReference type="Proteomes" id="UP000076830">
    <property type="component" value="Chromosome"/>
</dbReference>
<reference evidence="1 2" key="1">
    <citation type="submission" date="2016-04" db="EMBL/GenBank/DDBJ databases">
        <title>Complete genome sequence of Dokdonella koreensis DS-123T.</title>
        <authorList>
            <person name="Kim J.F."/>
            <person name="Lee H."/>
            <person name="Kwak M.-J."/>
        </authorList>
    </citation>
    <scope>NUCLEOTIDE SEQUENCE [LARGE SCALE GENOMIC DNA]</scope>
    <source>
        <strain evidence="1 2">DS-123</strain>
    </source>
</reference>
<accession>A0A161HIR9</accession>
<dbReference type="AlphaFoldDB" id="A0A161HIR9"/>
<evidence type="ECO:0000313" key="2">
    <source>
        <dbReference type="Proteomes" id="UP000076830"/>
    </source>
</evidence>
<sequence length="48" mass="5486">MDDPRFLEDDLTTLVDLGLLDLSYNSKGGRLFSLKRAAARFVESRRRA</sequence>
<keyword evidence="2" id="KW-1185">Reference proteome</keyword>
<evidence type="ECO:0008006" key="3">
    <source>
        <dbReference type="Google" id="ProtNLM"/>
    </source>
</evidence>